<name>A0AAE4Z8V8_9BACT</name>
<dbReference type="InterPro" id="IPR013783">
    <property type="entry name" value="Ig-like_fold"/>
</dbReference>
<gene>
    <name evidence="2" type="ORF">GWO12_12785</name>
</gene>
<evidence type="ECO:0000256" key="1">
    <source>
        <dbReference type="SAM" id="MobiDB-lite"/>
    </source>
</evidence>
<dbReference type="InterPro" id="IPR008964">
    <property type="entry name" value="Invasin/intimin_cell_adhesion"/>
</dbReference>
<evidence type="ECO:0000313" key="2">
    <source>
        <dbReference type="EMBL" id="NIR75965.1"/>
    </source>
</evidence>
<dbReference type="SUPFAM" id="SSF49373">
    <property type="entry name" value="Invasin/intimin cell-adhesion fragments"/>
    <property type="match status" value="1"/>
</dbReference>
<dbReference type="AlphaFoldDB" id="A0AAE4Z8V8"/>
<protein>
    <recommendedName>
        <fullName evidence="4">Ig-like protein group 2</fullName>
    </recommendedName>
</protein>
<dbReference type="EMBL" id="JAACAK010000108">
    <property type="protein sequence ID" value="NIR75965.1"/>
    <property type="molecule type" value="Genomic_DNA"/>
</dbReference>
<accession>A0AAE4Z8V8</accession>
<sequence length="84" mass="8822">MPTEATDEATATELTSNVGNPSVIGLGSSVQLQATPRDDQGRPVPGYTITWESDDSTVVEADEDGYITALSLGGPRRRASSPTR</sequence>
<dbReference type="Gene3D" id="2.60.40.10">
    <property type="entry name" value="Immunoglobulins"/>
    <property type="match status" value="1"/>
</dbReference>
<evidence type="ECO:0000313" key="3">
    <source>
        <dbReference type="Proteomes" id="UP000702544"/>
    </source>
</evidence>
<evidence type="ECO:0008006" key="4">
    <source>
        <dbReference type="Google" id="ProtNLM"/>
    </source>
</evidence>
<feature type="region of interest" description="Disordered" evidence="1">
    <location>
        <begin position="1"/>
        <end position="56"/>
    </location>
</feature>
<comment type="caution">
    <text evidence="2">The sequence shown here is derived from an EMBL/GenBank/DDBJ whole genome shotgun (WGS) entry which is preliminary data.</text>
</comment>
<dbReference type="Proteomes" id="UP000702544">
    <property type="component" value="Unassembled WGS sequence"/>
</dbReference>
<feature type="compositionally biased region" description="Low complexity" evidence="1">
    <location>
        <begin position="1"/>
        <end position="15"/>
    </location>
</feature>
<reference evidence="2 3" key="1">
    <citation type="submission" date="2020-01" db="EMBL/GenBank/DDBJ databases">
        <title>Genomes assembled from Gulf of Kutch pelagic sediment metagenomes.</title>
        <authorList>
            <person name="Chandrashekar M."/>
            <person name="Mahajan M.S."/>
            <person name="Dave K.J."/>
            <person name="Vatsa P."/>
            <person name="Nathani N.M."/>
        </authorList>
    </citation>
    <scope>NUCLEOTIDE SEQUENCE [LARGE SCALE GENOMIC DNA]</scope>
    <source>
        <strain evidence="2">KS3-K002</strain>
    </source>
</reference>
<organism evidence="2 3">
    <name type="scientific">Candidatus Kutchimonas denitrificans</name>
    <dbReference type="NCBI Taxonomy" id="3056748"/>
    <lineage>
        <taxon>Bacteria</taxon>
        <taxon>Pseudomonadati</taxon>
        <taxon>Gemmatimonadota</taxon>
        <taxon>Gemmatimonadia</taxon>
        <taxon>Candidatus Palauibacterales</taxon>
        <taxon>Candidatus Palauibacteraceae</taxon>
        <taxon>Candidatus Kutchimonas</taxon>
    </lineage>
</organism>
<proteinExistence type="predicted"/>